<accession>A0ABT2KCZ0</accession>
<evidence type="ECO:0000313" key="1">
    <source>
        <dbReference type="EMBL" id="MCT4334413.1"/>
    </source>
</evidence>
<sequence>MFNRRNLILSGLAGATLPRSAMAFYDCKVIRFGDLQTGLEMSLWRPVGPQDRGATAYGFVAPWCPRCRELILAAEAGQLPVNLRLIPAYARSPSDRQKIWDLVVHEGDEAIGAFHDRRPTTLTPANPAALQTMVNITDMELQSASLWNKTIYGSELNATPAVVIFKEHQDSETGTLPEIILGYAPQIIPAYERLARPIVSSGGPFPKNYFLELPRIADFKGRNVSSGTDRGQVHVLPHRSALVAQCFGGGKEFRMTLGTQSVFGEEWLVQRTSDGKLLFLNPDQYSEFA</sequence>
<reference evidence="1 2" key="1">
    <citation type="submission" date="2022-04" db="EMBL/GenBank/DDBJ databases">
        <title>Paracoccus sp. YLB-12 draft genome sequence.</title>
        <authorList>
            <person name="Yu L."/>
        </authorList>
    </citation>
    <scope>NUCLEOTIDE SEQUENCE [LARGE SCALE GENOMIC DNA]</scope>
    <source>
        <strain evidence="1 2">YLB-12</strain>
    </source>
</reference>
<keyword evidence="2" id="KW-1185">Reference proteome</keyword>
<name>A0ABT2KCZ0_9RHOB</name>
<evidence type="ECO:0000313" key="2">
    <source>
        <dbReference type="Proteomes" id="UP001320702"/>
    </source>
</evidence>
<organism evidence="1 2">
    <name type="scientific">Paracoccus maritimus</name>
    <dbReference type="NCBI Taxonomy" id="2933292"/>
    <lineage>
        <taxon>Bacteria</taxon>
        <taxon>Pseudomonadati</taxon>
        <taxon>Pseudomonadota</taxon>
        <taxon>Alphaproteobacteria</taxon>
        <taxon>Rhodobacterales</taxon>
        <taxon>Paracoccaceae</taxon>
        <taxon>Paracoccus</taxon>
    </lineage>
</organism>
<proteinExistence type="predicted"/>
<dbReference type="Proteomes" id="UP001320702">
    <property type="component" value="Unassembled WGS sequence"/>
</dbReference>
<dbReference type="RefSeq" id="WP_260278327.1">
    <property type="nucleotide sequence ID" value="NZ_JANAVZ010000011.1"/>
</dbReference>
<comment type="caution">
    <text evidence="1">The sequence shown here is derived from an EMBL/GenBank/DDBJ whole genome shotgun (WGS) entry which is preliminary data.</text>
</comment>
<protein>
    <submittedName>
        <fullName evidence="1">Uncharacterized protein</fullName>
    </submittedName>
</protein>
<dbReference type="EMBL" id="JANAVZ010000011">
    <property type="protein sequence ID" value="MCT4334413.1"/>
    <property type="molecule type" value="Genomic_DNA"/>
</dbReference>
<gene>
    <name evidence="1" type="ORF">MU516_16250</name>
</gene>